<dbReference type="InterPro" id="IPR007717">
    <property type="entry name" value="NPL4_C"/>
</dbReference>
<dbReference type="InterPro" id="IPR037518">
    <property type="entry name" value="MPN"/>
</dbReference>
<dbReference type="GO" id="GO:0031625">
    <property type="term" value="F:ubiquitin protein ligase binding"/>
    <property type="evidence" value="ECO:0007669"/>
    <property type="project" value="TreeGrafter"/>
</dbReference>
<dbReference type="GO" id="GO:0043130">
    <property type="term" value="F:ubiquitin binding"/>
    <property type="evidence" value="ECO:0007669"/>
    <property type="project" value="TreeGrafter"/>
</dbReference>
<dbReference type="Pfam" id="PF05021">
    <property type="entry name" value="NPL4"/>
    <property type="match status" value="1"/>
</dbReference>
<reference evidence="3 4" key="1">
    <citation type="submission" date="2011-02" db="EMBL/GenBank/DDBJ databases">
        <title>The Genome Sequence of Sphaeroforma arctica JP610.</title>
        <authorList>
            <consortium name="The Broad Institute Genome Sequencing Platform"/>
            <person name="Russ C."/>
            <person name="Cuomo C."/>
            <person name="Young S.K."/>
            <person name="Zeng Q."/>
            <person name="Gargeya S."/>
            <person name="Alvarado L."/>
            <person name="Berlin A."/>
            <person name="Chapman S.B."/>
            <person name="Chen Z."/>
            <person name="Freedman E."/>
            <person name="Gellesch M."/>
            <person name="Goldberg J."/>
            <person name="Griggs A."/>
            <person name="Gujja S."/>
            <person name="Heilman E."/>
            <person name="Heiman D."/>
            <person name="Howarth C."/>
            <person name="Mehta T."/>
            <person name="Neiman D."/>
            <person name="Pearson M."/>
            <person name="Roberts A."/>
            <person name="Saif S."/>
            <person name="Shea T."/>
            <person name="Shenoy N."/>
            <person name="Sisk P."/>
            <person name="Stolte C."/>
            <person name="Sykes S."/>
            <person name="White J."/>
            <person name="Yandava C."/>
            <person name="Burger G."/>
            <person name="Gray M.W."/>
            <person name="Holland P.W.H."/>
            <person name="King N."/>
            <person name="Lang F.B.F."/>
            <person name="Roger A.J."/>
            <person name="Ruiz-Trillo I."/>
            <person name="Haas B."/>
            <person name="Nusbaum C."/>
            <person name="Birren B."/>
        </authorList>
    </citation>
    <scope>NUCLEOTIDE SEQUENCE [LARGE SCALE GENOMIC DNA]</scope>
    <source>
        <strain evidence="3 4">JP610</strain>
    </source>
</reference>
<evidence type="ECO:0000256" key="1">
    <source>
        <dbReference type="ARBA" id="ARBA00011025"/>
    </source>
</evidence>
<dbReference type="GO" id="GO:0005634">
    <property type="term" value="C:nucleus"/>
    <property type="evidence" value="ECO:0007669"/>
    <property type="project" value="TreeGrafter"/>
</dbReference>
<dbReference type="PROSITE" id="PS50249">
    <property type="entry name" value="MPN"/>
    <property type="match status" value="1"/>
</dbReference>
<proteinExistence type="inferred from homology"/>
<accession>A0A0L0FBD1</accession>
<dbReference type="GO" id="GO:0006511">
    <property type="term" value="P:ubiquitin-dependent protein catabolic process"/>
    <property type="evidence" value="ECO:0007669"/>
    <property type="project" value="InterPro"/>
</dbReference>
<dbReference type="Proteomes" id="UP000054560">
    <property type="component" value="Unassembled WGS sequence"/>
</dbReference>
<protein>
    <recommendedName>
        <fullName evidence="2">MPN domain-containing protein</fullName>
    </recommendedName>
</protein>
<sequence>NLQTYRHTDHVEFESSTVVNEFVNFWRQSGGAQRMGYLYGRYEPYDAVPLGIKAVVMALYEPPQTNEKASLRVDPEAAAYTMAIVDRVAGYLGLQRVGWIFTDLEDDSTNQGTVLYKRHADTFFLSSLEAMTAADYQTSYPNACKDAENGYFGSKFVTVCVSGGDTNHVGLEAYQVSDQAMALYRDECLRPSRKMGRGRIVESTSEQYVPDVFYSHKNEYGVEETVAAKPSLPLDYLLVNVSVGSPQVPTPMFTAAEGNSFMREHREAVGDSQTLKALSAHLRNAPSFLTAVSDFHLLCYLATSPVFGIGDKIKELCEAVKDKNVALTNEWRSLNEWKTVEMMMDEPGKHWRIRSCTEYAVHSRY</sequence>
<organism evidence="3 4">
    <name type="scientific">Sphaeroforma arctica JP610</name>
    <dbReference type="NCBI Taxonomy" id="667725"/>
    <lineage>
        <taxon>Eukaryota</taxon>
        <taxon>Ichthyosporea</taxon>
        <taxon>Ichthyophonida</taxon>
        <taxon>Sphaeroforma</taxon>
    </lineage>
</organism>
<dbReference type="PANTHER" id="PTHR12710:SF0">
    <property type="entry name" value="NUCLEAR PROTEIN LOCALIZATION PROTEIN 4 HOMOLOG"/>
    <property type="match status" value="1"/>
</dbReference>
<dbReference type="AlphaFoldDB" id="A0A0L0FBD1"/>
<dbReference type="Pfam" id="PF05020">
    <property type="entry name" value="zf-NPL4"/>
    <property type="match status" value="1"/>
</dbReference>
<feature type="domain" description="MPN" evidence="2">
    <location>
        <begin position="11"/>
        <end position="152"/>
    </location>
</feature>
<dbReference type="EMBL" id="KQ244839">
    <property type="protein sequence ID" value="KNC74039.1"/>
    <property type="molecule type" value="Genomic_DNA"/>
</dbReference>
<dbReference type="PANTHER" id="PTHR12710">
    <property type="entry name" value="NUCLEAR PROTEIN LOCALIZATION 4"/>
    <property type="match status" value="1"/>
</dbReference>
<dbReference type="RefSeq" id="XP_014147941.1">
    <property type="nucleotide sequence ID" value="XM_014292466.1"/>
</dbReference>
<dbReference type="InterPro" id="IPR016563">
    <property type="entry name" value="Npl4"/>
</dbReference>
<name>A0A0L0FBD1_9EUKA</name>
<dbReference type="GeneID" id="25913907"/>
<feature type="non-terminal residue" evidence="3">
    <location>
        <position position="1"/>
    </location>
</feature>
<evidence type="ECO:0000313" key="4">
    <source>
        <dbReference type="Proteomes" id="UP000054560"/>
    </source>
</evidence>
<dbReference type="Gene3D" id="3.40.140.10">
    <property type="entry name" value="Cytidine Deaminase, domain 2"/>
    <property type="match status" value="1"/>
</dbReference>
<gene>
    <name evidence="3" type="ORF">SARC_13403</name>
</gene>
<evidence type="ECO:0000259" key="2">
    <source>
        <dbReference type="PROSITE" id="PS50249"/>
    </source>
</evidence>
<dbReference type="InterPro" id="IPR007716">
    <property type="entry name" value="NPL4_Zn-bd_put"/>
</dbReference>
<dbReference type="OrthoDB" id="10251089at2759"/>
<dbReference type="STRING" id="667725.A0A0L0FBD1"/>
<dbReference type="eggNOG" id="KOG2834">
    <property type="taxonomic scope" value="Eukaryota"/>
</dbReference>
<keyword evidence="4" id="KW-1185">Reference proteome</keyword>
<comment type="similarity">
    <text evidence="1">Belongs to the NPL4 family.</text>
</comment>
<evidence type="ECO:0000313" key="3">
    <source>
        <dbReference type="EMBL" id="KNC74039.1"/>
    </source>
</evidence>
<dbReference type="CDD" id="cd08061">
    <property type="entry name" value="MPN_NPL4"/>
    <property type="match status" value="1"/>
</dbReference>